<name>A0A2M7Z5J9_9BACT</name>
<organism evidence="1 2">
    <name type="scientific">Candidatus Nealsonbacteria bacterium CG_4_9_14_3_um_filter_37_13</name>
    <dbReference type="NCBI Taxonomy" id="1974695"/>
    <lineage>
        <taxon>Bacteria</taxon>
        <taxon>Candidatus Nealsoniibacteriota</taxon>
    </lineage>
</organism>
<dbReference type="Proteomes" id="UP000231034">
    <property type="component" value="Unassembled WGS sequence"/>
</dbReference>
<sequence>MEGLHVAGWTSGSPTPAQLKEFFAQIESGRITKERLQAFLRGEKEDTSVLLADWQEFYRGLFGLEIDLSGLSVPGRKKGFDRLIVVAQGMTPQRLYDKCAEFFPCWKWVNQNLDECVQSERTAKDGTYAVWFREGVEADKDLKNLSANDLEKKLIPGITLEERLLMELKYFKETGGHLDIESITLCSGSRYSDGHVPKVNWNPVHRKLNVNWYLPENSNPNLRSRREGGR</sequence>
<dbReference type="EMBL" id="PFVR01000014">
    <property type="protein sequence ID" value="PJA84817.1"/>
    <property type="molecule type" value="Genomic_DNA"/>
</dbReference>
<reference evidence="2" key="1">
    <citation type="submission" date="2017-09" db="EMBL/GenBank/DDBJ databases">
        <title>Depth-based differentiation of microbial function through sediment-hosted aquifers and enrichment of novel symbionts in the deep terrestrial subsurface.</title>
        <authorList>
            <person name="Probst A.J."/>
            <person name="Ladd B."/>
            <person name="Jarett J.K."/>
            <person name="Geller-Mcgrath D.E."/>
            <person name="Sieber C.M.K."/>
            <person name="Emerson J.B."/>
            <person name="Anantharaman K."/>
            <person name="Thomas B.C."/>
            <person name="Malmstrom R."/>
            <person name="Stieglmeier M."/>
            <person name="Klingl A."/>
            <person name="Woyke T."/>
            <person name="Ryan C.M."/>
            <person name="Banfield J.F."/>
        </authorList>
    </citation>
    <scope>NUCLEOTIDE SEQUENCE [LARGE SCALE GENOMIC DNA]</scope>
</reference>
<gene>
    <name evidence="1" type="ORF">CO145_00505</name>
</gene>
<evidence type="ECO:0000313" key="1">
    <source>
        <dbReference type="EMBL" id="PJA84817.1"/>
    </source>
</evidence>
<dbReference type="AlphaFoldDB" id="A0A2M7Z5J9"/>
<comment type="caution">
    <text evidence="1">The sequence shown here is derived from an EMBL/GenBank/DDBJ whole genome shotgun (WGS) entry which is preliminary data.</text>
</comment>
<evidence type="ECO:0000313" key="2">
    <source>
        <dbReference type="Proteomes" id="UP000231034"/>
    </source>
</evidence>
<proteinExistence type="predicted"/>
<accession>A0A2M7Z5J9</accession>
<protein>
    <submittedName>
        <fullName evidence="1">Uncharacterized protein</fullName>
    </submittedName>
</protein>